<dbReference type="GO" id="GO:0016779">
    <property type="term" value="F:nucleotidyltransferase activity"/>
    <property type="evidence" value="ECO:0007669"/>
    <property type="project" value="InterPro"/>
</dbReference>
<evidence type="ECO:0000313" key="3">
    <source>
        <dbReference type="Proteomes" id="UP000297396"/>
    </source>
</evidence>
<dbReference type="SUPFAM" id="SSF81301">
    <property type="entry name" value="Nucleotidyltransferase"/>
    <property type="match status" value="1"/>
</dbReference>
<evidence type="ECO:0000313" key="2">
    <source>
        <dbReference type="EMBL" id="TFV11071.1"/>
    </source>
</evidence>
<comment type="caution">
    <text evidence="2">The sequence shown here is derived from an EMBL/GenBank/DDBJ whole genome shotgun (WGS) entry which is preliminary data.</text>
</comment>
<name>A0A4Y9JZ52_9PAST</name>
<organism evidence="2 3">
    <name type="scientific">Muribacter muris</name>
    <dbReference type="NCBI Taxonomy" id="67855"/>
    <lineage>
        <taxon>Bacteria</taxon>
        <taxon>Pseudomonadati</taxon>
        <taxon>Pseudomonadota</taxon>
        <taxon>Gammaproteobacteria</taxon>
        <taxon>Pasteurellales</taxon>
        <taxon>Pasteurellaceae</taxon>
        <taxon>Muribacter</taxon>
    </lineage>
</organism>
<evidence type="ECO:0000259" key="1">
    <source>
        <dbReference type="Pfam" id="PF01909"/>
    </source>
</evidence>
<keyword evidence="2" id="KW-0808">Transferase</keyword>
<dbReference type="AlphaFoldDB" id="A0A4Y9JZ52"/>
<dbReference type="InterPro" id="IPR043519">
    <property type="entry name" value="NT_sf"/>
</dbReference>
<gene>
    <name evidence="2" type="ORF">E4T80_04995</name>
</gene>
<sequence length="100" mass="11347">MSKLAIQPEHLAIVKEILQREIPQYTVWAFGSRVKNTAKPYSDLDLVIISEQPLNLATLANLSEAFSESDLPWKVDIVDWATTSGRFREIICKQYVVLQG</sequence>
<dbReference type="InterPro" id="IPR002934">
    <property type="entry name" value="Polymerase_NTP_transf_dom"/>
</dbReference>
<proteinExistence type="predicted"/>
<dbReference type="Gene3D" id="3.30.460.10">
    <property type="entry name" value="Beta Polymerase, domain 2"/>
    <property type="match status" value="1"/>
</dbReference>
<reference evidence="2 3" key="1">
    <citation type="submission" date="2019-03" db="EMBL/GenBank/DDBJ databases">
        <title>Diversity of the mouse oral microbiome.</title>
        <authorList>
            <person name="Joseph S."/>
            <person name="Aduse-Opoku J."/>
            <person name="Curtis M."/>
            <person name="Wade W."/>
            <person name="Hashim A."/>
        </authorList>
    </citation>
    <scope>NUCLEOTIDE SEQUENCE [LARGE SCALE GENOMIC DNA]</scope>
    <source>
        <strain evidence="2 3">WT12</strain>
    </source>
</reference>
<dbReference type="EMBL" id="SPPA01000008">
    <property type="protein sequence ID" value="TFV11071.1"/>
    <property type="molecule type" value="Genomic_DNA"/>
</dbReference>
<dbReference type="Proteomes" id="UP000297396">
    <property type="component" value="Unassembled WGS sequence"/>
</dbReference>
<dbReference type="RefSeq" id="WP_135055635.1">
    <property type="nucleotide sequence ID" value="NZ_JADGLC010000008.1"/>
</dbReference>
<feature type="domain" description="Polymerase nucleotidyl transferase" evidence="1">
    <location>
        <begin position="13"/>
        <end position="95"/>
    </location>
</feature>
<dbReference type="OrthoDB" id="9808659at2"/>
<accession>A0A4Y9JZ52</accession>
<dbReference type="Pfam" id="PF01909">
    <property type="entry name" value="NTP_transf_2"/>
    <property type="match status" value="1"/>
</dbReference>
<dbReference type="CDD" id="cd05403">
    <property type="entry name" value="NT_KNTase_like"/>
    <property type="match status" value="1"/>
</dbReference>
<protein>
    <submittedName>
        <fullName evidence="2">Nucleotidyltransferase domain-containing protein</fullName>
    </submittedName>
</protein>